<dbReference type="EMBL" id="KN833784">
    <property type="protein sequence ID" value="KIK19431.1"/>
    <property type="molecule type" value="Genomic_DNA"/>
</dbReference>
<dbReference type="HOGENOM" id="CLU_1778220_0_0_1"/>
<gene>
    <name evidence="1" type="ORF">PISMIDRAFT_153070</name>
</gene>
<dbReference type="AlphaFoldDB" id="A0A0C9YS12"/>
<reference evidence="1 2" key="1">
    <citation type="submission" date="2014-04" db="EMBL/GenBank/DDBJ databases">
        <authorList>
            <consortium name="DOE Joint Genome Institute"/>
            <person name="Kuo A."/>
            <person name="Kohler A."/>
            <person name="Costa M.D."/>
            <person name="Nagy L.G."/>
            <person name="Floudas D."/>
            <person name="Copeland A."/>
            <person name="Barry K.W."/>
            <person name="Cichocki N."/>
            <person name="Veneault-Fourrey C."/>
            <person name="LaButti K."/>
            <person name="Lindquist E.A."/>
            <person name="Lipzen A."/>
            <person name="Lundell T."/>
            <person name="Morin E."/>
            <person name="Murat C."/>
            <person name="Sun H."/>
            <person name="Tunlid A."/>
            <person name="Henrissat B."/>
            <person name="Grigoriev I.V."/>
            <person name="Hibbett D.S."/>
            <person name="Martin F."/>
            <person name="Nordberg H.P."/>
            <person name="Cantor M.N."/>
            <person name="Hua S.X."/>
        </authorList>
    </citation>
    <scope>NUCLEOTIDE SEQUENCE [LARGE SCALE GENOMIC DNA]</scope>
    <source>
        <strain evidence="1 2">441</strain>
    </source>
</reference>
<reference evidence="2" key="2">
    <citation type="submission" date="2015-01" db="EMBL/GenBank/DDBJ databases">
        <title>Evolutionary Origins and Diversification of the Mycorrhizal Mutualists.</title>
        <authorList>
            <consortium name="DOE Joint Genome Institute"/>
            <consortium name="Mycorrhizal Genomics Consortium"/>
            <person name="Kohler A."/>
            <person name="Kuo A."/>
            <person name="Nagy L.G."/>
            <person name="Floudas D."/>
            <person name="Copeland A."/>
            <person name="Barry K.W."/>
            <person name="Cichocki N."/>
            <person name="Veneault-Fourrey C."/>
            <person name="LaButti K."/>
            <person name="Lindquist E.A."/>
            <person name="Lipzen A."/>
            <person name="Lundell T."/>
            <person name="Morin E."/>
            <person name="Murat C."/>
            <person name="Riley R."/>
            <person name="Ohm R."/>
            <person name="Sun H."/>
            <person name="Tunlid A."/>
            <person name="Henrissat B."/>
            <person name="Grigoriev I.V."/>
            <person name="Hibbett D.S."/>
            <person name="Martin F."/>
        </authorList>
    </citation>
    <scope>NUCLEOTIDE SEQUENCE [LARGE SCALE GENOMIC DNA]</scope>
    <source>
        <strain evidence="2">441</strain>
    </source>
</reference>
<evidence type="ECO:0000313" key="2">
    <source>
        <dbReference type="Proteomes" id="UP000054018"/>
    </source>
</evidence>
<protein>
    <submittedName>
        <fullName evidence="1">Uncharacterized protein</fullName>
    </submittedName>
</protein>
<keyword evidence="2" id="KW-1185">Reference proteome</keyword>
<proteinExistence type="predicted"/>
<organism evidence="1 2">
    <name type="scientific">Pisolithus microcarpus 441</name>
    <dbReference type="NCBI Taxonomy" id="765257"/>
    <lineage>
        <taxon>Eukaryota</taxon>
        <taxon>Fungi</taxon>
        <taxon>Dikarya</taxon>
        <taxon>Basidiomycota</taxon>
        <taxon>Agaricomycotina</taxon>
        <taxon>Agaricomycetes</taxon>
        <taxon>Agaricomycetidae</taxon>
        <taxon>Boletales</taxon>
        <taxon>Sclerodermatineae</taxon>
        <taxon>Pisolithaceae</taxon>
        <taxon>Pisolithus</taxon>
    </lineage>
</organism>
<sequence>MKSTVRTCFISKNFVLHLRLCQVRGSFHSEISYFAHLETSSARSYAEPFLAIIATANFGAAPASHADVPIKSNRLNLARVSHASKQMTLMLLRNCYTYPRRDLQCIVSTDIFAITSKKVVPLRTSHSSAQPTPQNLLVASTCLSES</sequence>
<dbReference type="Proteomes" id="UP000054018">
    <property type="component" value="Unassembled WGS sequence"/>
</dbReference>
<accession>A0A0C9YS12</accession>
<name>A0A0C9YS12_9AGAM</name>
<evidence type="ECO:0000313" key="1">
    <source>
        <dbReference type="EMBL" id="KIK19431.1"/>
    </source>
</evidence>